<reference evidence="2 3" key="1">
    <citation type="submission" date="2019-05" db="EMBL/GenBank/DDBJ databases">
        <title>Mikania micrantha, genome provides insights into the molecular mechanism of rapid growth.</title>
        <authorList>
            <person name="Liu B."/>
        </authorList>
    </citation>
    <scope>NUCLEOTIDE SEQUENCE [LARGE SCALE GENOMIC DNA]</scope>
    <source>
        <strain evidence="2">NLD-2019</strain>
        <tissue evidence="2">Leaf</tissue>
    </source>
</reference>
<dbReference type="SMART" id="SM00382">
    <property type="entry name" value="AAA"/>
    <property type="match status" value="1"/>
</dbReference>
<organism evidence="2 3">
    <name type="scientific">Mikania micrantha</name>
    <name type="common">bitter vine</name>
    <dbReference type="NCBI Taxonomy" id="192012"/>
    <lineage>
        <taxon>Eukaryota</taxon>
        <taxon>Viridiplantae</taxon>
        <taxon>Streptophyta</taxon>
        <taxon>Embryophyta</taxon>
        <taxon>Tracheophyta</taxon>
        <taxon>Spermatophyta</taxon>
        <taxon>Magnoliopsida</taxon>
        <taxon>eudicotyledons</taxon>
        <taxon>Gunneridae</taxon>
        <taxon>Pentapetalae</taxon>
        <taxon>asterids</taxon>
        <taxon>campanulids</taxon>
        <taxon>Asterales</taxon>
        <taxon>Asteraceae</taxon>
        <taxon>Asteroideae</taxon>
        <taxon>Heliantheae alliance</taxon>
        <taxon>Eupatorieae</taxon>
        <taxon>Mikania</taxon>
    </lineage>
</organism>
<protein>
    <recommendedName>
        <fullName evidence="1">AAA+ ATPase domain-containing protein</fullName>
    </recommendedName>
</protein>
<proteinExistence type="predicted"/>
<sequence length="777" mass="88586">MNHKQESSNKISGGISTVDSNVNSTIKRSSPTYFKLRTCDVYMGFHGKNPNLIRFCKWVRSELELLGIACFIADRSKYTDSQSHEIADRIIRSVTLGVVVVTKYNILNYCEEIRFFAQKKNLIPVLFDTNLNEINNLVPNSGKDCKEMIEWLIKSHEFKLEANDGNWRCCVSKVTGILAGKLGRKRAIDKPIENLDEIPFQKHRFFIGRDAELEEIETGFFGFGDFEEDKCTNEGLADEKSDVLIEGNTFKMREYNATNAKNVLCINGRPGIGKTEVALEFAHRYSQRYKMVIWVGGEDQYLRQNLLSVSSKLGLDVSADGEKERGRIRGFNEQETESFKRIKQELYRDIPYLLIIDNLETEKEWWEGKHLRDLIPRNTGSTHVIITTRLQNVMSFKTMQLQRLQLSNALMLVTGRQKKEYPTQDVEILKKFDEKLGGSCFGLWVIGSLLCEITISPSALFQAINRIVIEQTSSHFVEPFWESNRFLLKVLIFCITVLNKSKNRLPLKMLLSGVWFAPSPVSASLLTAAASHMSQPTNRFKKQVKNANLTNFCCSGFSDSRSWKSEQMARVLVKLGLARRTNRQPQCCIMFHPITQTFARRQGGLLAAQATIKSISKMVNPILNSDHLWASTFLVFGFKSTPPLVNLTAFEMVQFIKNTALPLAIHAFITFSRCNSALELLKICTNVLEEIEKSFVSQMESMNQKIDEYVWQDVTLLKATLLETRAKLLMRGGYYDYGEVLCRTCISVRTVMLGHDHAQTLASQETLSKLVRLRSKS</sequence>
<dbReference type="GO" id="GO:0043531">
    <property type="term" value="F:ADP binding"/>
    <property type="evidence" value="ECO:0007669"/>
    <property type="project" value="InterPro"/>
</dbReference>
<evidence type="ECO:0000259" key="1">
    <source>
        <dbReference type="SMART" id="SM00382"/>
    </source>
</evidence>
<dbReference type="PANTHER" id="PTHR32472">
    <property type="entry name" value="DNA REPAIR PROTEIN RADA"/>
    <property type="match status" value="1"/>
</dbReference>
<evidence type="ECO:0000313" key="2">
    <source>
        <dbReference type="EMBL" id="KAD6453951.1"/>
    </source>
</evidence>
<comment type="caution">
    <text evidence="2">The sequence shown here is derived from an EMBL/GenBank/DDBJ whole genome shotgun (WGS) entry which is preliminary data.</text>
</comment>
<dbReference type="PANTHER" id="PTHR32472:SF12">
    <property type="entry name" value="P-LOOP CONTAINING NUCLEOSIDE TRIPHOSPHATE HYDROLASES SUPERFAMILY PROTEIN"/>
    <property type="match status" value="1"/>
</dbReference>
<feature type="domain" description="AAA+ ATPase" evidence="1">
    <location>
        <begin position="260"/>
        <end position="408"/>
    </location>
</feature>
<dbReference type="AlphaFoldDB" id="A0A5N6PIS6"/>
<dbReference type="InterPro" id="IPR027417">
    <property type="entry name" value="P-loop_NTPase"/>
</dbReference>
<keyword evidence="3" id="KW-1185">Reference proteome</keyword>
<dbReference type="EMBL" id="SZYD01000004">
    <property type="protein sequence ID" value="KAD6453951.1"/>
    <property type="molecule type" value="Genomic_DNA"/>
</dbReference>
<dbReference type="InterPro" id="IPR058874">
    <property type="entry name" value="WHD_plant"/>
</dbReference>
<name>A0A5N6PIS6_9ASTR</name>
<evidence type="ECO:0000313" key="3">
    <source>
        <dbReference type="Proteomes" id="UP000326396"/>
    </source>
</evidence>
<dbReference type="Pfam" id="PF00931">
    <property type="entry name" value="NB-ARC"/>
    <property type="match status" value="1"/>
</dbReference>
<accession>A0A5N6PIS6</accession>
<dbReference type="SUPFAM" id="SSF52540">
    <property type="entry name" value="P-loop containing nucleoside triphosphate hydrolases"/>
    <property type="match status" value="1"/>
</dbReference>
<dbReference type="InterPro" id="IPR003593">
    <property type="entry name" value="AAA+_ATPase"/>
</dbReference>
<dbReference type="GO" id="GO:0000725">
    <property type="term" value="P:recombinational repair"/>
    <property type="evidence" value="ECO:0007669"/>
    <property type="project" value="TreeGrafter"/>
</dbReference>
<dbReference type="Gene3D" id="3.40.50.300">
    <property type="entry name" value="P-loop containing nucleotide triphosphate hydrolases"/>
    <property type="match status" value="1"/>
</dbReference>
<dbReference type="OrthoDB" id="626167at2759"/>
<dbReference type="Proteomes" id="UP000326396">
    <property type="component" value="Linkage Group LG12"/>
</dbReference>
<dbReference type="Pfam" id="PF25895">
    <property type="entry name" value="WHD_plant_disease"/>
    <property type="match status" value="1"/>
</dbReference>
<dbReference type="InterPro" id="IPR002182">
    <property type="entry name" value="NB-ARC"/>
</dbReference>
<gene>
    <name evidence="2" type="ORF">E3N88_08657</name>
</gene>